<dbReference type="WBParaSite" id="TCONS_00000320.p1">
    <property type="protein sequence ID" value="TCONS_00000320.p1"/>
    <property type="gene ID" value="XLOC_000332"/>
</dbReference>
<reference evidence="2" key="1">
    <citation type="submission" date="2015-08" db="UniProtKB">
        <authorList>
            <consortium name="WormBaseParasite"/>
        </authorList>
    </citation>
    <scope>IDENTIFICATION</scope>
</reference>
<protein>
    <submittedName>
        <fullName evidence="2 3">F-box domain-containing protein</fullName>
    </submittedName>
</protein>
<accession>A0A0K0ET57</accession>
<keyword evidence="1" id="KW-1185">Reference proteome</keyword>
<dbReference type="Proteomes" id="UP000035681">
    <property type="component" value="Unplaced"/>
</dbReference>
<dbReference type="WBParaSite" id="SSTP_0001263400.1">
    <property type="protein sequence ID" value="SSTP_0001263400.1"/>
    <property type="gene ID" value="SSTP_0001263400"/>
</dbReference>
<proteinExistence type="predicted"/>
<evidence type="ECO:0000313" key="3">
    <source>
        <dbReference type="WBParaSite" id="TCONS_00000320.p1"/>
    </source>
</evidence>
<evidence type="ECO:0000313" key="2">
    <source>
        <dbReference type="WBParaSite" id="SSTP_0001263400.1"/>
    </source>
</evidence>
<organism evidence="2">
    <name type="scientific">Strongyloides stercoralis</name>
    <name type="common">Threadworm</name>
    <dbReference type="NCBI Taxonomy" id="6248"/>
    <lineage>
        <taxon>Eukaryota</taxon>
        <taxon>Metazoa</taxon>
        <taxon>Ecdysozoa</taxon>
        <taxon>Nematoda</taxon>
        <taxon>Chromadorea</taxon>
        <taxon>Rhabditida</taxon>
        <taxon>Tylenchina</taxon>
        <taxon>Panagrolaimomorpha</taxon>
        <taxon>Strongyloidoidea</taxon>
        <taxon>Strongyloididae</taxon>
        <taxon>Strongyloides</taxon>
    </lineage>
</organism>
<name>A0A0K0ET57_STRER</name>
<sequence>MVLTRLQVKKSATLLEYSKTIFKGKKRQSIRKKNNNVKDSNSNNIPLIEKVRLSKKLSLPKKISPAEIVGNEDNLMSYIIKMISEPKDRKNLRAVSRRFYNLCNAKKNYISFVKHLKKEPPSNNLMYREEIYKYEPLIHIHKDSLMLSLPNFLSTTTEYLKKHKDIIAMNKYKITKLEIESINGHYVRFFENLNCFDCVEVVTFNPLHRLSINFRIFSKCSNLKPKTLKFMSRGKSSIVKPTERLDIIPKLIPDSVKCIYLHCTPQEIKWIFKIAKYIPERRFETLVLSQNYLTNLVNLTDARENMIQLTKCFKNVKFCLDLTMSYGVIRYFESNSWLFNVAEGTNVIYYTKISLFKNPSIRYQSSTDEVVPEHFENKYGLSKFEYFCMTTNDTWLNPPPLYRNPFIFLVEMMENLVTLEISMRTFSTPHEVEMFFRIITCRLENIKITNCEKLKKKSIKTLADRCKCIRNISLEGLNSKVISIKTIIEFFKNLKGLSIFYPSNKKVVKAFADFVGSKSIPNNRITKWPEIDFLHIVFSEPTSKDRYILKKIDMDTPRRCGRFIVKYHRKSRYNPVKFSEIIIHKSSNFYSDFIKLFTQPCWIKN</sequence>
<dbReference type="AlphaFoldDB" id="A0A0K0ET57"/>
<evidence type="ECO:0000313" key="1">
    <source>
        <dbReference type="Proteomes" id="UP000035681"/>
    </source>
</evidence>